<protein>
    <submittedName>
        <fullName evidence="2">Uncharacterized protein</fullName>
    </submittedName>
</protein>
<keyword evidence="3" id="KW-1185">Reference proteome</keyword>
<reference evidence="2 3" key="2">
    <citation type="journal article" date="2012" name="PLoS Pathog.">
        <title>Diverse lifestyles and strategies of plant pathogenesis encoded in the genomes of eighteen Dothideomycetes fungi.</title>
        <authorList>
            <person name="Ohm R.A."/>
            <person name="Feau N."/>
            <person name="Henrissat B."/>
            <person name="Schoch C.L."/>
            <person name="Horwitz B.A."/>
            <person name="Barry K.W."/>
            <person name="Condon B.J."/>
            <person name="Copeland A.C."/>
            <person name="Dhillon B."/>
            <person name="Glaser F."/>
            <person name="Hesse C.N."/>
            <person name="Kosti I."/>
            <person name="LaButti K."/>
            <person name="Lindquist E.A."/>
            <person name="Lucas S."/>
            <person name="Salamov A.A."/>
            <person name="Bradshaw R.E."/>
            <person name="Ciuffetti L."/>
            <person name="Hamelin R.C."/>
            <person name="Kema G.H.J."/>
            <person name="Lawrence C."/>
            <person name="Scott J.A."/>
            <person name="Spatafora J.W."/>
            <person name="Turgeon B.G."/>
            <person name="de Wit P.J.G.M."/>
            <person name="Zhong S."/>
            <person name="Goodwin S.B."/>
            <person name="Grigoriev I.V."/>
        </authorList>
    </citation>
    <scope>NUCLEOTIDE SEQUENCE [LARGE SCALE GENOMIC DNA]</scope>
    <source>
        <strain evidence="3">NZE10 / CBS 128990</strain>
    </source>
</reference>
<evidence type="ECO:0000256" key="1">
    <source>
        <dbReference type="SAM" id="MobiDB-lite"/>
    </source>
</evidence>
<evidence type="ECO:0000313" key="3">
    <source>
        <dbReference type="Proteomes" id="UP000016933"/>
    </source>
</evidence>
<dbReference type="EMBL" id="KB446540">
    <property type="protein sequence ID" value="EME43460.1"/>
    <property type="molecule type" value="Genomic_DNA"/>
</dbReference>
<dbReference type="Proteomes" id="UP000016933">
    <property type="component" value="Unassembled WGS sequence"/>
</dbReference>
<dbReference type="OrthoDB" id="5422698at2759"/>
<name>M2YNB0_DOTSN</name>
<organism evidence="2 3">
    <name type="scientific">Dothistroma septosporum (strain NZE10 / CBS 128990)</name>
    <name type="common">Red band needle blight fungus</name>
    <name type="synonym">Mycosphaerella pini</name>
    <dbReference type="NCBI Taxonomy" id="675120"/>
    <lineage>
        <taxon>Eukaryota</taxon>
        <taxon>Fungi</taxon>
        <taxon>Dikarya</taxon>
        <taxon>Ascomycota</taxon>
        <taxon>Pezizomycotina</taxon>
        <taxon>Dothideomycetes</taxon>
        <taxon>Dothideomycetidae</taxon>
        <taxon>Mycosphaerellales</taxon>
        <taxon>Mycosphaerellaceae</taxon>
        <taxon>Dothistroma</taxon>
    </lineage>
</organism>
<gene>
    <name evidence="2" type="ORF">DOTSEDRAFT_25396</name>
</gene>
<sequence length="122" mass="13573">MNDTHISVNPFVKVPGNNNATYGPVPKAEQIFTIEFLEIVPALMPVDKHTFFWRRGLNAPEHRAAVDNETFTHATVTIDQRLSNEERNPGQPLYTSNDSCAQLPDAMAAGTSWSACTWETGR</sequence>
<reference evidence="3" key="1">
    <citation type="journal article" date="2012" name="PLoS Genet.">
        <title>The genomes of the fungal plant pathogens Cladosporium fulvum and Dothistroma septosporum reveal adaptation to different hosts and lifestyles but also signatures of common ancestry.</title>
        <authorList>
            <person name="de Wit P.J.G.M."/>
            <person name="van der Burgt A."/>
            <person name="Oekmen B."/>
            <person name="Stergiopoulos I."/>
            <person name="Abd-Elsalam K.A."/>
            <person name="Aerts A.L."/>
            <person name="Bahkali A.H."/>
            <person name="Beenen H.G."/>
            <person name="Chettri P."/>
            <person name="Cox M.P."/>
            <person name="Datema E."/>
            <person name="de Vries R.P."/>
            <person name="Dhillon B."/>
            <person name="Ganley A.R."/>
            <person name="Griffiths S.A."/>
            <person name="Guo Y."/>
            <person name="Hamelin R.C."/>
            <person name="Henrissat B."/>
            <person name="Kabir M.S."/>
            <person name="Jashni M.K."/>
            <person name="Kema G."/>
            <person name="Klaubauf S."/>
            <person name="Lapidus A."/>
            <person name="Levasseur A."/>
            <person name="Lindquist E."/>
            <person name="Mehrabi R."/>
            <person name="Ohm R.A."/>
            <person name="Owen T.J."/>
            <person name="Salamov A."/>
            <person name="Schwelm A."/>
            <person name="Schijlen E."/>
            <person name="Sun H."/>
            <person name="van den Burg H.A."/>
            <person name="van Ham R.C.H.J."/>
            <person name="Zhang S."/>
            <person name="Goodwin S.B."/>
            <person name="Grigoriev I.V."/>
            <person name="Collemare J."/>
            <person name="Bradshaw R.E."/>
        </authorList>
    </citation>
    <scope>NUCLEOTIDE SEQUENCE [LARGE SCALE GENOMIC DNA]</scope>
    <source>
        <strain evidence="3">NZE10 / CBS 128990</strain>
    </source>
</reference>
<dbReference type="AlphaFoldDB" id="M2YNB0"/>
<proteinExistence type="predicted"/>
<accession>M2YNB0</accession>
<dbReference type="HOGENOM" id="CLU_2026688_0_0_1"/>
<evidence type="ECO:0000313" key="2">
    <source>
        <dbReference type="EMBL" id="EME43460.1"/>
    </source>
</evidence>
<feature type="region of interest" description="Disordered" evidence="1">
    <location>
        <begin position="78"/>
        <end position="97"/>
    </location>
</feature>